<proteinExistence type="predicted"/>
<sequence length="120" mass="13711">MVQYQMTYMEQGIRRNVTSHSIITVAMFPLKFNKYCAFGVSENVVPLGHTITMCVVEDEQHNKLFCKWIILAARQSCRTASTPDDSHEQQQNNILKQQNKGAVNDSRIAFHLVAFHQLGL</sequence>
<name>A0ABR0A3D2_9CRUS</name>
<accession>A0ABR0A3D2</accession>
<evidence type="ECO:0000313" key="1">
    <source>
        <dbReference type="EMBL" id="KAK4019655.1"/>
    </source>
</evidence>
<protein>
    <submittedName>
        <fullName evidence="1">Uncharacterized protein</fullName>
    </submittedName>
</protein>
<keyword evidence="2" id="KW-1185">Reference proteome</keyword>
<organism evidence="1 2">
    <name type="scientific">Daphnia magna</name>
    <dbReference type="NCBI Taxonomy" id="35525"/>
    <lineage>
        <taxon>Eukaryota</taxon>
        <taxon>Metazoa</taxon>
        <taxon>Ecdysozoa</taxon>
        <taxon>Arthropoda</taxon>
        <taxon>Crustacea</taxon>
        <taxon>Branchiopoda</taxon>
        <taxon>Diplostraca</taxon>
        <taxon>Cladocera</taxon>
        <taxon>Anomopoda</taxon>
        <taxon>Daphniidae</taxon>
        <taxon>Daphnia</taxon>
    </lineage>
</organism>
<gene>
    <name evidence="1" type="ORF">OUZ56_001668</name>
</gene>
<dbReference type="Proteomes" id="UP001234178">
    <property type="component" value="Unassembled WGS sequence"/>
</dbReference>
<comment type="caution">
    <text evidence="1">The sequence shown here is derived from an EMBL/GenBank/DDBJ whole genome shotgun (WGS) entry which is preliminary data.</text>
</comment>
<dbReference type="EMBL" id="JAOYFB010000036">
    <property type="protein sequence ID" value="KAK4019655.1"/>
    <property type="molecule type" value="Genomic_DNA"/>
</dbReference>
<reference evidence="1 2" key="1">
    <citation type="journal article" date="2023" name="Nucleic Acids Res.">
        <title>The hologenome of Daphnia magna reveals possible DNA methylation and microbiome-mediated evolution of the host genome.</title>
        <authorList>
            <person name="Chaturvedi A."/>
            <person name="Li X."/>
            <person name="Dhandapani V."/>
            <person name="Marshall H."/>
            <person name="Kissane S."/>
            <person name="Cuenca-Cambronero M."/>
            <person name="Asole G."/>
            <person name="Calvet F."/>
            <person name="Ruiz-Romero M."/>
            <person name="Marangio P."/>
            <person name="Guigo R."/>
            <person name="Rago D."/>
            <person name="Mirbahai L."/>
            <person name="Eastwood N."/>
            <person name="Colbourne J.K."/>
            <person name="Zhou J."/>
            <person name="Mallon E."/>
            <person name="Orsini L."/>
        </authorList>
    </citation>
    <scope>NUCLEOTIDE SEQUENCE [LARGE SCALE GENOMIC DNA]</scope>
    <source>
        <strain evidence="1">LRV0_1</strain>
    </source>
</reference>
<evidence type="ECO:0000313" key="2">
    <source>
        <dbReference type="Proteomes" id="UP001234178"/>
    </source>
</evidence>